<keyword evidence="7 14" id="KW-0067">ATP-binding</keyword>
<dbReference type="GO" id="GO:0043138">
    <property type="term" value="F:3'-5' DNA helicase activity"/>
    <property type="evidence" value="ECO:0007669"/>
    <property type="project" value="UniProtKB-EC"/>
</dbReference>
<dbReference type="GO" id="GO:0005524">
    <property type="term" value="F:ATP binding"/>
    <property type="evidence" value="ECO:0007669"/>
    <property type="project" value="UniProtKB-UniRule"/>
</dbReference>
<keyword evidence="2 14" id="KW-0547">Nucleotide-binding</keyword>
<evidence type="ECO:0000313" key="17">
    <source>
        <dbReference type="EMBL" id="SFR37247.1"/>
    </source>
</evidence>
<dbReference type="Pfam" id="PF00580">
    <property type="entry name" value="UvrD-helicase"/>
    <property type="match status" value="1"/>
</dbReference>
<keyword evidence="5 14" id="KW-0347">Helicase</keyword>
<feature type="binding site" evidence="14">
    <location>
        <begin position="19"/>
        <end position="26"/>
    </location>
    <ligand>
        <name>ATP</name>
        <dbReference type="ChEBI" id="CHEBI:30616"/>
    </ligand>
</feature>
<sequence>MLILQGMPQDTSPFQIYNASAGSGKTYTLTRTYLFLLFSAPESLRFRNILAITFTNKAVGELKSRILNALMAFGKDNPEEKFLPLFEDLKQELGISAEALQRRSQRMLRLILHNYAYFDVSTIDTFNHRILRTFSRELGLSSGFEVVLDTDDLLSRAVAHLVEKAGNEPVITELLLNFALEKSAEDRHWDLSLDLQDMGASVFSEVDMPFLRALRDKKIEDYLELNAAIEAHLKASEKEVVTLVREMLERIATTGLEPADFTRGFFPAFLQKIAAGDFTPDFEAKWKQNFGNEPLYPKSREPEKKAIMDGLLEEFTPMFQRVKEVLYAHAFYENAKRNFGPFTLIGLLGAELNQLEAEEGLLPIAYFNRIIADELSDQPAPYLYEKLGEQFRYYLIDEFQDTSRMQWKNLIPLVDHALTSAERPEDQGQLILVGDAKQAIYRWRGGDAEQFIDLASGAERPFSLPVAQQTLEHNYRSRKTLVEFNNELFEFASRIFDREDYAQLYATTSRQQGQSDQIGLVRLELLSNDEADEDNIHATRVIEILQELQDAGYGWEAICILTRSRKEGEKLSLALTEADIPIISSETLLLRNHPAIQFLIDLLEHLRNPEDANFRLGLLRFLCPESENAHAWIIEKLPALPTFLEREYNFRTSAFTGESVYDILETATARFDLAGDATPYVTALLDFCLETGNRGDKGIHSFLEAWTLRNNDLSLKSPDGQRAVRLMTIHKSKGLEFPVVILPFATHRLSRRPGDKIWVPLPKSEFADFPFLRVNNKADLEHYPPATATFIQEREHMKLDFLNVLYVAHTRARDALFVLSEPPGKGKSDPLQNYPGLYAEFLKTKGLWTAENNVYTFGKLPPGTSGTIPPGESIPFTPTQYEDLKLRVVTRPGTDWARDQGKAKEFGNLLHYGMSLIHTAQDVPTALDQLVREGELMAEDIPEVRRMMADIVNHPELAPYFEEGLTVLNERELFSGKAVILRPDRLVLIGSKAAILDYKTGQPKPEHRMQLQSYADAIEAMGLEMEAAILVYTQANQINLDYL</sequence>
<evidence type="ECO:0000256" key="7">
    <source>
        <dbReference type="ARBA" id="ARBA00022840"/>
    </source>
</evidence>
<evidence type="ECO:0000259" key="15">
    <source>
        <dbReference type="PROSITE" id="PS51198"/>
    </source>
</evidence>
<evidence type="ECO:0000256" key="6">
    <source>
        <dbReference type="ARBA" id="ARBA00022839"/>
    </source>
</evidence>
<keyword evidence="8" id="KW-0238">DNA-binding</keyword>
<keyword evidence="10" id="KW-0413">Isomerase</keyword>
<dbReference type="EC" id="5.6.2.4" evidence="12"/>
<dbReference type="SUPFAM" id="SSF52540">
    <property type="entry name" value="P-loop containing nucleoside triphosphate hydrolases"/>
    <property type="match status" value="1"/>
</dbReference>
<proteinExistence type="predicted"/>
<dbReference type="InterPro" id="IPR000212">
    <property type="entry name" value="DNA_helicase_UvrD/REP"/>
</dbReference>
<accession>A0A1I6G5C6</accession>
<keyword evidence="18" id="KW-1185">Reference proteome</keyword>
<dbReference type="PROSITE" id="PS51217">
    <property type="entry name" value="UVRD_HELICASE_CTER"/>
    <property type="match status" value="1"/>
</dbReference>
<dbReference type="InterPro" id="IPR014017">
    <property type="entry name" value="DNA_helicase_UvrD-like_C"/>
</dbReference>
<evidence type="ECO:0000256" key="8">
    <source>
        <dbReference type="ARBA" id="ARBA00023125"/>
    </source>
</evidence>
<dbReference type="Gene3D" id="1.10.3170.10">
    <property type="entry name" value="Recbcd, chain B, domain 2"/>
    <property type="match status" value="1"/>
</dbReference>
<protein>
    <recommendedName>
        <fullName evidence="12">DNA 3'-5' helicase</fullName>
        <ecNumber evidence="12">5.6.2.4</ecNumber>
    </recommendedName>
</protein>
<name>A0A1I6G5C6_9FLAO</name>
<comment type="catalytic activity">
    <reaction evidence="11">
        <text>Couples ATP hydrolysis with the unwinding of duplex DNA by translocating in the 3'-5' direction.</text>
        <dbReference type="EC" id="5.6.2.4"/>
    </reaction>
</comment>
<evidence type="ECO:0000256" key="1">
    <source>
        <dbReference type="ARBA" id="ARBA00022722"/>
    </source>
</evidence>
<keyword evidence="3" id="KW-0227">DNA damage</keyword>
<dbReference type="InterPro" id="IPR014016">
    <property type="entry name" value="UvrD-like_ATP-bd"/>
</dbReference>
<dbReference type="Pfam" id="PF13361">
    <property type="entry name" value="UvrD_C"/>
    <property type="match status" value="2"/>
</dbReference>
<dbReference type="GO" id="GO:0004527">
    <property type="term" value="F:exonuclease activity"/>
    <property type="evidence" value="ECO:0007669"/>
    <property type="project" value="UniProtKB-KW"/>
</dbReference>
<dbReference type="PROSITE" id="PS51198">
    <property type="entry name" value="UVRD_HELICASE_ATP_BIND"/>
    <property type="match status" value="1"/>
</dbReference>
<evidence type="ECO:0000256" key="11">
    <source>
        <dbReference type="ARBA" id="ARBA00034617"/>
    </source>
</evidence>
<dbReference type="Proteomes" id="UP000199534">
    <property type="component" value="Unassembled WGS sequence"/>
</dbReference>
<dbReference type="AlphaFoldDB" id="A0A1I6G5C6"/>
<dbReference type="InterPro" id="IPR011604">
    <property type="entry name" value="PDDEXK-like_dom_sf"/>
</dbReference>
<feature type="domain" description="UvrD-like helicase ATP-binding" evidence="15">
    <location>
        <begin position="1"/>
        <end position="478"/>
    </location>
</feature>
<evidence type="ECO:0000313" key="18">
    <source>
        <dbReference type="Proteomes" id="UP000199534"/>
    </source>
</evidence>
<dbReference type="STRING" id="400055.SAMN04490243_1249"/>
<dbReference type="InterPro" id="IPR038726">
    <property type="entry name" value="PDDEXK_AddAB-type"/>
</dbReference>
<dbReference type="Gene3D" id="3.40.50.300">
    <property type="entry name" value="P-loop containing nucleotide triphosphate hydrolases"/>
    <property type="match status" value="3"/>
</dbReference>
<evidence type="ECO:0000256" key="9">
    <source>
        <dbReference type="ARBA" id="ARBA00023204"/>
    </source>
</evidence>
<keyword evidence="6 17" id="KW-0269">Exonuclease</keyword>
<evidence type="ECO:0000259" key="16">
    <source>
        <dbReference type="PROSITE" id="PS51217"/>
    </source>
</evidence>
<dbReference type="GO" id="GO:0016887">
    <property type="term" value="F:ATP hydrolysis activity"/>
    <property type="evidence" value="ECO:0007669"/>
    <property type="project" value="RHEA"/>
</dbReference>
<evidence type="ECO:0000256" key="12">
    <source>
        <dbReference type="ARBA" id="ARBA00034808"/>
    </source>
</evidence>
<keyword evidence="4 14" id="KW-0378">Hydrolase</keyword>
<evidence type="ECO:0000256" key="4">
    <source>
        <dbReference type="ARBA" id="ARBA00022801"/>
    </source>
</evidence>
<evidence type="ECO:0000256" key="13">
    <source>
        <dbReference type="ARBA" id="ARBA00048988"/>
    </source>
</evidence>
<dbReference type="Pfam" id="PF12705">
    <property type="entry name" value="PDDEXK_1"/>
    <property type="match status" value="1"/>
</dbReference>
<reference evidence="17 18" key="1">
    <citation type="submission" date="2016-10" db="EMBL/GenBank/DDBJ databases">
        <authorList>
            <person name="de Groot N.N."/>
        </authorList>
    </citation>
    <scope>NUCLEOTIDE SEQUENCE [LARGE SCALE GENOMIC DNA]</scope>
    <source>
        <strain evidence="17 18">DSM 21019</strain>
    </source>
</reference>
<dbReference type="GO" id="GO:0003677">
    <property type="term" value="F:DNA binding"/>
    <property type="evidence" value="ECO:0007669"/>
    <property type="project" value="UniProtKB-KW"/>
</dbReference>
<organism evidence="17 18">
    <name type="scientific">Robiginitalea myxolifaciens</name>
    <dbReference type="NCBI Taxonomy" id="400055"/>
    <lineage>
        <taxon>Bacteria</taxon>
        <taxon>Pseudomonadati</taxon>
        <taxon>Bacteroidota</taxon>
        <taxon>Flavobacteriia</taxon>
        <taxon>Flavobacteriales</taxon>
        <taxon>Flavobacteriaceae</taxon>
        <taxon>Robiginitalea</taxon>
    </lineage>
</organism>
<dbReference type="PANTHER" id="PTHR11070:SF67">
    <property type="entry name" value="DNA 3'-5' HELICASE"/>
    <property type="match status" value="1"/>
</dbReference>
<evidence type="ECO:0000256" key="2">
    <source>
        <dbReference type="ARBA" id="ARBA00022741"/>
    </source>
</evidence>
<dbReference type="PANTHER" id="PTHR11070">
    <property type="entry name" value="UVRD / RECB / PCRA DNA HELICASE FAMILY MEMBER"/>
    <property type="match status" value="1"/>
</dbReference>
<feature type="domain" description="UvrD-like helicase C-terminal" evidence="16">
    <location>
        <begin position="479"/>
        <end position="734"/>
    </location>
</feature>
<evidence type="ECO:0000256" key="3">
    <source>
        <dbReference type="ARBA" id="ARBA00022763"/>
    </source>
</evidence>
<keyword evidence="1" id="KW-0540">Nuclease</keyword>
<keyword evidence="9" id="KW-0234">DNA repair</keyword>
<evidence type="ECO:0000256" key="10">
    <source>
        <dbReference type="ARBA" id="ARBA00023235"/>
    </source>
</evidence>
<dbReference type="RefSeq" id="WP_143099932.1">
    <property type="nucleotide sequence ID" value="NZ_FOYQ01000001.1"/>
</dbReference>
<evidence type="ECO:0000256" key="5">
    <source>
        <dbReference type="ARBA" id="ARBA00022806"/>
    </source>
</evidence>
<dbReference type="OrthoDB" id="9810135at2"/>
<dbReference type="EMBL" id="FOYQ01000001">
    <property type="protein sequence ID" value="SFR37247.1"/>
    <property type="molecule type" value="Genomic_DNA"/>
</dbReference>
<gene>
    <name evidence="17" type="ORF">SAMN04490243_1249</name>
</gene>
<dbReference type="Gene3D" id="3.90.320.10">
    <property type="match status" value="1"/>
</dbReference>
<dbReference type="GO" id="GO:0005829">
    <property type="term" value="C:cytosol"/>
    <property type="evidence" value="ECO:0007669"/>
    <property type="project" value="TreeGrafter"/>
</dbReference>
<dbReference type="GO" id="GO:0000725">
    <property type="term" value="P:recombinational repair"/>
    <property type="evidence" value="ECO:0007669"/>
    <property type="project" value="TreeGrafter"/>
</dbReference>
<dbReference type="InterPro" id="IPR027417">
    <property type="entry name" value="P-loop_NTPase"/>
</dbReference>
<evidence type="ECO:0000256" key="14">
    <source>
        <dbReference type="PROSITE-ProRule" id="PRU00560"/>
    </source>
</evidence>
<comment type="catalytic activity">
    <reaction evidence="13">
        <text>ATP + H2O = ADP + phosphate + H(+)</text>
        <dbReference type="Rhea" id="RHEA:13065"/>
        <dbReference type="ChEBI" id="CHEBI:15377"/>
        <dbReference type="ChEBI" id="CHEBI:15378"/>
        <dbReference type="ChEBI" id="CHEBI:30616"/>
        <dbReference type="ChEBI" id="CHEBI:43474"/>
        <dbReference type="ChEBI" id="CHEBI:456216"/>
        <dbReference type="EC" id="5.6.2.4"/>
    </reaction>
</comment>